<dbReference type="Pfam" id="PF02534">
    <property type="entry name" value="T4SS-DNA_transf"/>
    <property type="match status" value="1"/>
</dbReference>
<evidence type="ECO:0000256" key="4">
    <source>
        <dbReference type="ARBA" id="ARBA00022692"/>
    </source>
</evidence>
<keyword evidence="4 7" id="KW-0812">Transmembrane</keyword>
<evidence type="ECO:0000256" key="5">
    <source>
        <dbReference type="ARBA" id="ARBA00022989"/>
    </source>
</evidence>
<comment type="subcellular location">
    <subcellularLocation>
        <location evidence="1">Cell membrane</location>
        <topology evidence="1">Multi-pass membrane protein</topology>
    </subcellularLocation>
</comment>
<evidence type="ECO:0000313" key="10">
    <source>
        <dbReference type="Proteomes" id="UP000316778"/>
    </source>
</evidence>
<dbReference type="Pfam" id="PF14293">
    <property type="entry name" value="YWFCY"/>
    <property type="match status" value="1"/>
</dbReference>
<keyword evidence="3" id="KW-1003">Cell membrane</keyword>
<feature type="transmembrane region" description="Helical" evidence="7">
    <location>
        <begin position="21"/>
        <end position="45"/>
    </location>
</feature>
<evidence type="ECO:0000256" key="3">
    <source>
        <dbReference type="ARBA" id="ARBA00022475"/>
    </source>
</evidence>
<keyword evidence="6 7" id="KW-0472">Membrane</keyword>
<comment type="similarity">
    <text evidence="2">Belongs to the VirD4/TraG family.</text>
</comment>
<evidence type="ECO:0000313" key="9">
    <source>
        <dbReference type="EMBL" id="TWI87802.1"/>
    </source>
</evidence>
<name>A0A562T2I7_CHIJA</name>
<dbReference type="InterPro" id="IPR027417">
    <property type="entry name" value="P-loop_NTPase"/>
</dbReference>
<evidence type="ECO:0000256" key="7">
    <source>
        <dbReference type="SAM" id="Phobius"/>
    </source>
</evidence>
<dbReference type="NCBIfam" id="NF041326">
    <property type="entry name" value="Bacteroid_MobC"/>
    <property type="match status" value="1"/>
</dbReference>
<dbReference type="GO" id="GO:0005886">
    <property type="term" value="C:plasma membrane"/>
    <property type="evidence" value="ECO:0007669"/>
    <property type="project" value="UniProtKB-SubCell"/>
</dbReference>
<feature type="transmembrane region" description="Helical" evidence="7">
    <location>
        <begin position="65"/>
        <end position="83"/>
    </location>
</feature>
<dbReference type="RefSeq" id="WP_244620352.1">
    <property type="nucleotide sequence ID" value="NZ_BAAAFY010000001.1"/>
</dbReference>
<evidence type="ECO:0000259" key="8">
    <source>
        <dbReference type="Pfam" id="PF14293"/>
    </source>
</evidence>
<comment type="caution">
    <text evidence="9">The sequence shown here is derived from an EMBL/GenBank/DDBJ whole genome shotgun (WGS) entry which is preliminary data.</text>
</comment>
<keyword evidence="5 7" id="KW-1133">Transmembrane helix</keyword>
<feature type="transmembrane region" description="Helical" evidence="7">
    <location>
        <begin position="124"/>
        <end position="145"/>
    </location>
</feature>
<dbReference type="Proteomes" id="UP000316778">
    <property type="component" value="Unassembled WGS sequence"/>
</dbReference>
<proteinExistence type="inferred from homology"/>
<feature type="domain" description="YWFCY" evidence="8">
    <location>
        <begin position="7"/>
        <end position="150"/>
    </location>
</feature>
<dbReference type="Gene3D" id="3.40.50.300">
    <property type="entry name" value="P-loop containing nucleotide triphosphate hydrolases"/>
    <property type="match status" value="1"/>
</dbReference>
<organism evidence="9 10">
    <name type="scientific">Chitinophaga japonensis</name>
    <name type="common">Flexibacter japonensis</name>
    <dbReference type="NCBI Taxonomy" id="104662"/>
    <lineage>
        <taxon>Bacteria</taxon>
        <taxon>Pseudomonadati</taxon>
        <taxon>Bacteroidota</taxon>
        <taxon>Chitinophagia</taxon>
        <taxon>Chitinophagales</taxon>
        <taxon>Chitinophagaceae</taxon>
        <taxon>Chitinophaga</taxon>
    </lineage>
</organism>
<dbReference type="EMBL" id="VLLG01000003">
    <property type="protein sequence ID" value="TWI87802.1"/>
    <property type="molecule type" value="Genomic_DNA"/>
</dbReference>
<evidence type="ECO:0000256" key="2">
    <source>
        <dbReference type="ARBA" id="ARBA00008806"/>
    </source>
</evidence>
<dbReference type="InterPro" id="IPR051539">
    <property type="entry name" value="T4SS-coupling_protein"/>
</dbReference>
<dbReference type="CDD" id="cd01127">
    <property type="entry name" value="TrwB_TraG_TraD_VirD4"/>
    <property type="match status" value="1"/>
</dbReference>
<feature type="transmembrane region" description="Helical" evidence="7">
    <location>
        <begin position="95"/>
        <end position="118"/>
    </location>
</feature>
<dbReference type="PANTHER" id="PTHR37937:SF1">
    <property type="entry name" value="CONJUGATIVE TRANSFER: DNA TRANSPORT"/>
    <property type="match status" value="1"/>
</dbReference>
<dbReference type="PANTHER" id="PTHR37937">
    <property type="entry name" value="CONJUGATIVE TRANSFER: DNA TRANSPORT"/>
    <property type="match status" value="1"/>
</dbReference>
<keyword evidence="10" id="KW-1185">Reference proteome</keyword>
<dbReference type="InterPro" id="IPR025988">
    <property type="entry name" value="YWFCY_dom"/>
</dbReference>
<accession>A0A562T2I7</accession>
<gene>
    <name evidence="9" type="ORF">LX66_1873</name>
</gene>
<dbReference type="AlphaFoldDB" id="A0A562T2I7"/>
<reference evidence="9 10" key="1">
    <citation type="journal article" date="2013" name="Stand. Genomic Sci.">
        <title>Genomic Encyclopedia of Type Strains, Phase I: The one thousand microbial genomes (KMG-I) project.</title>
        <authorList>
            <person name="Kyrpides N.C."/>
            <person name="Woyke T."/>
            <person name="Eisen J.A."/>
            <person name="Garrity G."/>
            <person name="Lilburn T.G."/>
            <person name="Beck B.J."/>
            <person name="Whitman W.B."/>
            <person name="Hugenholtz P."/>
            <person name="Klenk H.P."/>
        </authorList>
    </citation>
    <scope>NUCLEOTIDE SEQUENCE [LARGE SCALE GENOMIC DNA]</scope>
    <source>
        <strain evidence="9 10">DSM 13484</strain>
    </source>
</reference>
<feature type="transmembrane region" description="Helical" evidence="7">
    <location>
        <begin position="317"/>
        <end position="333"/>
    </location>
</feature>
<protein>
    <submittedName>
        <fullName evidence="9">Type IV secretory system conjugative DNA transfer VirD4/TraG family protein</fullName>
    </submittedName>
</protein>
<evidence type="ECO:0000256" key="6">
    <source>
        <dbReference type="ARBA" id="ARBA00023136"/>
    </source>
</evidence>
<sequence>MGMQTGENDQALRKILDMTRLIAITILCIHFYYYCYGAFYTWGIYSSFTDQLLGNIAATGLLRNFHLSKCWALGFLLISLLGAKGRKNEKINSRTAVAYLITGILIYFVTFPILYLSWSPVHLAMAYMSMVTIGFLLILSGGTLLTRIIKDKLEGDIFNRDNETFPQEERYLANEYSINLPARYNLKGKIRSSWINYVAIFRAILVQGSQGSGKTAFVIRHIISQLLAKPQPFTMLIYDFKFPDLSRIAYNHFLKNRHRYKKKAECIFINFDDLSRSHRGNVFDPLGMTDLTDASESARTILLGLNTEWKKNKQGDFFVESAINFVTAIIWFLRQYRNGRFCTLPHVIELMQLDYNSLFTLLRSEAGREVGTLVNPFINAYLADVMEQLEGQIASAKIALARLSSPALYYILSGNDFSLDINNPEAPKIICFGNNPQKILTYGAVLSLYVNRLLKIVNQKGKLPCALIFDEFPTLTVDIIPTISCGRSNFISVVLGIQDESQLRRDYGKEQADVIMNTIGNVVSGQVAGESAKHLSERIGKIMQDRQSMSINSGDTSISKNKQLEYAVPASKIASLSSGEFVGMVSDTPQQKIDLKAFHCEIVNDWEAINAEEKNYAEIPVIRQVDRQMVQRNFEHIKQDIQDIVQSEIEAMLNDPSKAHLVIRK</sequence>
<dbReference type="SUPFAM" id="SSF52540">
    <property type="entry name" value="P-loop containing nucleoside triphosphate hydrolases"/>
    <property type="match status" value="1"/>
</dbReference>
<evidence type="ECO:0000256" key="1">
    <source>
        <dbReference type="ARBA" id="ARBA00004651"/>
    </source>
</evidence>
<dbReference type="InterPro" id="IPR003688">
    <property type="entry name" value="TraG/VirD4"/>
</dbReference>